<evidence type="ECO:0000256" key="4">
    <source>
        <dbReference type="ARBA" id="ARBA00022795"/>
    </source>
</evidence>
<gene>
    <name evidence="7" type="ORF">SAMN03080615_03850</name>
</gene>
<accession>A0A1H9LA14</accession>
<dbReference type="AlphaFoldDB" id="A0A1H9LA14"/>
<evidence type="ECO:0000256" key="3">
    <source>
        <dbReference type="ARBA" id="ARBA00022490"/>
    </source>
</evidence>
<dbReference type="GO" id="GO:0005829">
    <property type="term" value="C:cytosol"/>
    <property type="evidence" value="ECO:0007669"/>
    <property type="project" value="UniProtKB-SubCell"/>
</dbReference>
<dbReference type="InterPro" id="IPR036584">
    <property type="entry name" value="FliS_sf"/>
</dbReference>
<dbReference type="Gene3D" id="1.20.120.340">
    <property type="entry name" value="Flagellar protein FliS"/>
    <property type="match status" value="1"/>
</dbReference>
<dbReference type="PANTHER" id="PTHR34773">
    <property type="entry name" value="FLAGELLAR SECRETION CHAPERONE FLIS"/>
    <property type="match status" value="1"/>
</dbReference>
<evidence type="ECO:0000256" key="5">
    <source>
        <dbReference type="ARBA" id="ARBA00023186"/>
    </source>
</evidence>
<dbReference type="InterPro" id="IPR003713">
    <property type="entry name" value="FliS"/>
</dbReference>
<dbReference type="GO" id="GO:0071973">
    <property type="term" value="P:bacterial-type flagellum-dependent cell motility"/>
    <property type="evidence" value="ECO:0007669"/>
    <property type="project" value="TreeGrafter"/>
</dbReference>
<dbReference type="PANTHER" id="PTHR34773:SF1">
    <property type="entry name" value="FLAGELLAR SECRETION CHAPERONE FLIS"/>
    <property type="match status" value="1"/>
</dbReference>
<keyword evidence="5" id="KW-0143">Chaperone</keyword>
<keyword evidence="8" id="KW-1185">Reference proteome</keyword>
<keyword evidence="4 6" id="KW-1005">Bacterial flagellum biogenesis</keyword>
<dbReference type="GO" id="GO:0044780">
    <property type="term" value="P:bacterial-type flagellum assembly"/>
    <property type="evidence" value="ECO:0007669"/>
    <property type="project" value="InterPro"/>
</dbReference>
<reference evidence="8" key="1">
    <citation type="submission" date="2016-10" db="EMBL/GenBank/DDBJ databases">
        <authorList>
            <person name="Varghese N."/>
            <person name="Submissions S."/>
        </authorList>
    </citation>
    <scope>NUCLEOTIDE SEQUENCE [LARGE SCALE GENOMIC DNA]</scope>
    <source>
        <strain evidence="8">DSM 18887</strain>
    </source>
</reference>
<dbReference type="Pfam" id="PF02561">
    <property type="entry name" value="FliS"/>
    <property type="match status" value="1"/>
</dbReference>
<name>A0A1H9LA14_9GAMM</name>
<evidence type="ECO:0000256" key="1">
    <source>
        <dbReference type="ARBA" id="ARBA00004514"/>
    </source>
</evidence>
<dbReference type="NCBIfam" id="TIGR00208">
    <property type="entry name" value="fliS"/>
    <property type="match status" value="1"/>
</dbReference>
<organism evidence="7 8">
    <name type="scientific">Amphritea atlantica</name>
    <dbReference type="NCBI Taxonomy" id="355243"/>
    <lineage>
        <taxon>Bacteria</taxon>
        <taxon>Pseudomonadati</taxon>
        <taxon>Pseudomonadota</taxon>
        <taxon>Gammaproteobacteria</taxon>
        <taxon>Oceanospirillales</taxon>
        <taxon>Oceanospirillaceae</taxon>
        <taxon>Amphritea</taxon>
    </lineage>
</organism>
<evidence type="ECO:0000313" key="7">
    <source>
        <dbReference type="EMBL" id="SER07985.1"/>
    </source>
</evidence>
<dbReference type="EMBL" id="FOGB01000016">
    <property type="protein sequence ID" value="SER07985.1"/>
    <property type="molecule type" value="Genomic_DNA"/>
</dbReference>
<protein>
    <recommendedName>
        <fullName evidence="6">Flagellar secretion chaperone FliS</fullName>
    </recommendedName>
</protein>
<keyword evidence="7" id="KW-0282">Flagellum</keyword>
<evidence type="ECO:0000313" key="8">
    <source>
        <dbReference type="Proteomes" id="UP000198749"/>
    </source>
</evidence>
<sequence>MNRNLASQQYQKIGLNSALAHATPHQQVLMLMNGALGSIATAKGAIERKNTELKGTSLSKAISIIGGLQASLADTESNEIAQNLDNLYTYMSSTLMKANIESSVEKLDEVTQLLLEIKSAWEKIPAEHHKTQSPVEK</sequence>
<evidence type="ECO:0000256" key="2">
    <source>
        <dbReference type="ARBA" id="ARBA00008787"/>
    </source>
</evidence>
<keyword evidence="7" id="KW-0966">Cell projection</keyword>
<keyword evidence="7" id="KW-0969">Cilium</keyword>
<dbReference type="PIRSF" id="PIRSF039090">
    <property type="entry name" value="Flis"/>
    <property type="match status" value="1"/>
</dbReference>
<dbReference type="OrthoDB" id="9792010at2"/>
<dbReference type="CDD" id="cd16098">
    <property type="entry name" value="FliS"/>
    <property type="match status" value="1"/>
</dbReference>
<comment type="subcellular location">
    <subcellularLocation>
        <location evidence="1 6">Cytoplasm</location>
        <location evidence="1 6">Cytosol</location>
    </subcellularLocation>
</comment>
<dbReference type="RefSeq" id="WP_091361453.1">
    <property type="nucleotide sequence ID" value="NZ_AP025284.1"/>
</dbReference>
<dbReference type="STRING" id="355243.SAMN03080615_03850"/>
<proteinExistence type="inferred from homology"/>
<comment type="similarity">
    <text evidence="2 6">Belongs to the FliS family.</text>
</comment>
<keyword evidence="3 6" id="KW-0963">Cytoplasm</keyword>
<evidence type="ECO:0000256" key="6">
    <source>
        <dbReference type="PIRNR" id="PIRNR039090"/>
    </source>
</evidence>
<dbReference type="Proteomes" id="UP000198749">
    <property type="component" value="Unassembled WGS sequence"/>
</dbReference>
<dbReference type="SUPFAM" id="SSF101116">
    <property type="entry name" value="Flagellar export chaperone FliS"/>
    <property type="match status" value="1"/>
</dbReference>